<dbReference type="OrthoDB" id="9806524at2"/>
<dbReference type="RefSeq" id="WP_047006436.1">
    <property type="nucleotide sequence ID" value="NZ_CP018097.1"/>
</dbReference>
<dbReference type="PATRIC" id="fig|502682.8.peg.179"/>
<keyword evidence="2" id="KW-1185">Reference proteome</keyword>
<dbReference type="InterPro" id="IPR010836">
    <property type="entry name" value="SapC"/>
</dbReference>
<dbReference type="Pfam" id="PF07277">
    <property type="entry name" value="SapC"/>
    <property type="match status" value="1"/>
</dbReference>
<name>A0A0G9MWD2_9SPHN</name>
<protein>
    <submittedName>
        <fullName evidence="1">Multidrug transporter</fullName>
    </submittedName>
</protein>
<proteinExistence type="predicted"/>
<dbReference type="EMBL" id="LBHC01000001">
    <property type="protein sequence ID" value="KLE33583.1"/>
    <property type="molecule type" value="Genomic_DNA"/>
</dbReference>
<organism evidence="1 2">
    <name type="scientific">Aurantiacibacter gangjinensis</name>
    <dbReference type="NCBI Taxonomy" id="502682"/>
    <lineage>
        <taxon>Bacteria</taxon>
        <taxon>Pseudomonadati</taxon>
        <taxon>Pseudomonadota</taxon>
        <taxon>Alphaproteobacteria</taxon>
        <taxon>Sphingomonadales</taxon>
        <taxon>Erythrobacteraceae</taxon>
        <taxon>Aurantiacibacter</taxon>
    </lineage>
</organism>
<evidence type="ECO:0000313" key="2">
    <source>
        <dbReference type="Proteomes" id="UP000053070"/>
    </source>
</evidence>
<dbReference type="STRING" id="502682.BMF35_a1598"/>
<dbReference type="Proteomes" id="UP000053070">
    <property type="component" value="Unassembled WGS sequence"/>
</dbReference>
<gene>
    <name evidence="1" type="ORF">AAW01_00865</name>
</gene>
<evidence type="ECO:0000313" key="1">
    <source>
        <dbReference type="EMBL" id="KLE33583.1"/>
    </source>
</evidence>
<reference evidence="1 2" key="1">
    <citation type="submission" date="2015-04" db="EMBL/GenBank/DDBJ databases">
        <title>The draft genome sequence of Erythrobacr gangjinensis K7-2.</title>
        <authorList>
            <person name="Zhuang L."/>
            <person name="Liu Y."/>
            <person name="Shao Z."/>
        </authorList>
    </citation>
    <scope>NUCLEOTIDE SEQUENCE [LARGE SCALE GENOMIC DNA]</scope>
    <source>
        <strain evidence="1 2">K7-2</strain>
    </source>
</reference>
<sequence length="263" mass="29354">MASAPKQNLPVLYKDLVPLNNKEHGDFAARTVDKAPWIGKQHAIPLTVEEFPVAQRDFPIVFSSGDNSVPLALMGLNEGVNVFFDEEGSVRGDTTPYVPAYVRRYPFLLAKLQPDTDNLSLCFDPTSDLVGKFDDGQKLFDGTEPSDHTKGLLQFCEKFEEAGMRTQAFMKELTDNDLLMDGEISIQRANDPDKPFTYRGFKMVNQEKLRELRGDQLRKWNENGLLPLIFAHLFSLDLMRGVFAKQVDLGKGPEGLSATAPAA</sequence>
<dbReference type="AlphaFoldDB" id="A0A0G9MWD2"/>
<comment type="caution">
    <text evidence="1">The sequence shown here is derived from an EMBL/GenBank/DDBJ whole genome shotgun (WGS) entry which is preliminary data.</text>
</comment>
<accession>A0A0G9MWD2</accession>